<dbReference type="PANTHER" id="PTHR30349:SF64">
    <property type="entry name" value="PROPHAGE INTEGRASE INTD-RELATED"/>
    <property type="match status" value="1"/>
</dbReference>
<feature type="region of interest" description="Disordered" evidence="6">
    <location>
        <begin position="175"/>
        <end position="194"/>
    </location>
</feature>
<dbReference type="Pfam" id="PF00589">
    <property type="entry name" value="Phage_integrase"/>
    <property type="match status" value="1"/>
</dbReference>
<dbReference type="InterPro" id="IPR050090">
    <property type="entry name" value="Tyrosine_recombinase_XerCD"/>
</dbReference>
<feature type="domain" description="Tyr recombinase" evidence="7">
    <location>
        <begin position="190"/>
        <end position="397"/>
    </location>
</feature>
<evidence type="ECO:0000256" key="2">
    <source>
        <dbReference type="ARBA" id="ARBA00022908"/>
    </source>
</evidence>
<keyword evidence="4" id="KW-0233">DNA recombination</keyword>
<reference evidence="10" key="1">
    <citation type="journal article" date="2021" name="ISME J.">
        <title>Evolutionary origin and ecological implication of a unique nif island in free-living Bradyrhizobium lineages.</title>
        <authorList>
            <person name="Tao J."/>
        </authorList>
    </citation>
    <scope>NUCLEOTIDE SEQUENCE [LARGE SCALE GENOMIC DNA]</scope>
    <source>
        <strain evidence="10">SZCCT0434</strain>
    </source>
</reference>
<dbReference type="SUPFAM" id="SSF56349">
    <property type="entry name" value="DNA breaking-rejoining enzymes"/>
    <property type="match status" value="1"/>
</dbReference>
<dbReference type="InterPro" id="IPR011010">
    <property type="entry name" value="DNA_brk_join_enz"/>
</dbReference>
<keyword evidence="10" id="KW-1185">Reference proteome</keyword>
<dbReference type="PROSITE" id="PS51900">
    <property type="entry name" value="CB"/>
    <property type="match status" value="1"/>
</dbReference>
<dbReference type="PANTHER" id="PTHR30349">
    <property type="entry name" value="PHAGE INTEGRASE-RELATED"/>
    <property type="match status" value="1"/>
</dbReference>
<dbReference type="CDD" id="cd01189">
    <property type="entry name" value="INT_ICEBs1_C_like"/>
    <property type="match status" value="1"/>
</dbReference>
<evidence type="ECO:0000256" key="3">
    <source>
        <dbReference type="ARBA" id="ARBA00023125"/>
    </source>
</evidence>
<comment type="caution">
    <text evidence="9">The sequence shown here is derived from an EMBL/GenBank/DDBJ whole genome shotgun (WGS) entry which is preliminary data.</text>
</comment>
<sequence length="403" mass="45239">MGIRKRKWKVDGVEKECWVLDYAVPNGNRERDANGKLPRLKRIVKSFPTQKRAKEEAEKLAVAKHHGRQSTNTKLTVAKAGETWIEASRVRLERSTVAQYEQHLRDHIAPHIGQLRVAELSSDVVKRWRQKLVANGTSLPLVKKVTTSLSGILAEAMENHDIGYNVVAAMGRTRRQEAKTEERQKRDVKAGRDFPHPKEIDKLLEHETSPKWKAFWLLACRCGLRSSELRGLRWTDIDLKAAELTVEQRIDRYQKKGNPKSGGSRRTVPIPPGTLKALRIWNLQATPGAELVFATSKGTPERHTNIIAERLIPAWLRAGVTKVARDKDGRPVVTAKYTGLHAFRHYAVSWWLARPDTGLGLSLHEASKRAGHASITLTGDTYGHLLPRSDETATMAAAEGKFG</sequence>
<accession>A0ABS5FAZ4</accession>
<name>A0ABS5FAZ4_9BRAD</name>
<gene>
    <name evidence="9" type="ORF">JQ615_01010</name>
</gene>
<keyword evidence="3 5" id="KW-0238">DNA-binding</keyword>
<dbReference type="EMBL" id="JAFCJH010000001">
    <property type="protein sequence ID" value="MBR0793960.1"/>
    <property type="molecule type" value="Genomic_DNA"/>
</dbReference>
<evidence type="ECO:0000256" key="5">
    <source>
        <dbReference type="PROSITE-ProRule" id="PRU01248"/>
    </source>
</evidence>
<evidence type="ECO:0000313" key="10">
    <source>
        <dbReference type="Proteomes" id="UP001315278"/>
    </source>
</evidence>
<dbReference type="InterPro" id="IPR044068">
    <property type="entry name" value="CB"/>
</dbReference>
<evidence type="ECO:0000259" key="7">
    <source>
        <dbReference type="PROSITE" id="PS51898"/>
    </source>
</evidence>
<evidence type="ECO:0000256" key="4">
    <source>
        <dbReference type="ARBA" id="ARBA00023172"/>
    </source>
</evidence>
<dbReference type="InterPro" id="IPR010998">
    <property type="entry name" value="Integrase_recombinase_N"/>
</dbReference>
<evidence type="ECO:0000256" key="6">
    <source>
        <dbReference type="SAM" id="MobiDB-lite"/>
    </source>
</evidence>
<evidence type="ECO:0000256" key="1">
    <source>
        <dbReference type="ARBA" id="ARBA00008857"/>
    </source>
</evidence>
<proteinExistence type="inferred from homology"/>
<feature type="domain" description="Core-binding (CB)" evidence="8">
    <location>
        <begin position="75"/>
        <end position="157"/>
    </location>
</feature>
<dbReference type="InterPro" id="IPR013762">
    <property type="entry name" value="Integrase-like_cat_sf"/>
</dbReference>
<dbReference type="InterPro" id="IPR002104">
    <property type="entry name" value="Integrase_catalytic"/>
</dbReference>
<dbReference type="Proteomes" id="UP001315278">
    <property type="component" value="Unassembled WGS sequence"/>
</dbReference>
<dbReference type="Gene3D" id="1.10.150.130">
    <property type="match status" value="1"/>
</dbReference>
<keyword evidence="2" id="KW-0229">DNA integration</keyword>
<dbReference type="InterPro" id="IPR004107">
    <property type="entry name" value="Integrase_SAM-like_N"/>
</dbReference>
<protein>
    <submittedName>
        <fullName evidence="9">Site-specific integrase</fullName>
    </submittedName>
</protein>
<evidence type="ECO:0000313" key="9">
    <source>
        <dbReference type="EMBL" id="MBR0793960.1"/>
    </source>
</evidence>
<dbReference type="Pfam" id="PF14659">
    <property type="entry name" value="Phage_int_SAM_3"/>
    <property type="match status" value="1"/>
</dbReference>
<evidence type="ECO:0000259" key="8">
    <source>
        <dbReference type="PROSITE" id="PS51900"/>
    </source>
</evidence>
<comment type="similarity">
    <text evidence="1">Belongs to the 'phage' integrase family.</text>
</comment>
<dbReference type="PROSITE" id="PS51898">
    <property type="entry name" value="TYR_RECOMBINASE"/>
    <property type="match status" value="1"/>
</dbReference>
<organism evidence="9 10">
    <name type="scientific">Bradyrhizobium jicamae</name>
    <dbReference type="NCBI Taxonomy" id="280332"/>
    <lineage>
        <taxon>Bacteria</taxon>
        <taxon>Pseudomonadati</taxon>
        <taxon>Pseudomonadota</taxon>
        <taxon>Alphaproteobacteria</taxon>
        <taxon>Hyphomicrobiales</taxon>
        <taxon>Nitrobacteraceae</taxon>
        <taxon>Bradyrhizobium</taxon>
    </lineage>
</organism>
<dbReference type="Gene3D" id="1.10.443.10">
    <property type="entry name" value="Intergrase catalytic core"/>
    <property type="match status" value="1"/>
</dbReference>